<evidence type="ECO:0000256" key="2">
    <source>
        <dbReference type="ARBA" id="ARBA00022737"/>
    </source>
</evidence>
<accession>A0A814KLT7</accession>
<dbReference type="Proteomes" id="UP000663829">
    <property type="component" value="Unassembled WGS sequence"/>
</dbReference>
<dbReference type="InterPro" id="IPR051581">
    <property type="entry name" value="Ca-bind"/>
</dbReference>
<dbReference type="PROSITE" id="PS50222">
    <property type="entry name" value="EF_HAND_2"/>
    <property type="match status" value="2"/>
</dbReference>
<dbReference type="Proteomes" id="UP000681722">
    <property type="component" value="Unassembled WGS sequence"/>
</dbReference>
<gene>
    <name evidence="5" type="ORF">GPM918_LOCUS16299</name>
    <name evidence="6" type="ORF">SRO942_LOCUS16299</name>
</gene>
<dbReference type="EMBL" id="CAJNOQ010004254">
    <property type="protein sequence ID" value="CAF1051334.1"/>
    <property type="molecule type" value="Genomic_DNA"/>
</dbReference>
<dbReference type="SUPFAM" id="SSF47473">
    <property type="entry name" value="EF-hand"/>
    <property type="match status" value="1"/>
</dbReference>
<comment type="caution">
    <text evidence="5">The sequence shown here is derived from an EMBL/GenBank/DDBJ whole genome shotgun (WGS) entry which is preliminary data.</text>
</comment>
<sequence>MALSYRHNNELKIKARNLALVAVDPIDKLRAACFKRGATGIKGLARLFHIIDDDNSKTLSAEEFEKGINEYGLGFTHVEISEMFRKFDVDRSGTISFDEFLTQLRDKNGDGEITVDDLRGVYNVKSHPKYQNGDLSQDQILKQFLDRFDTPNLGDGIFFLYKRDMAATSRLQKELQIKAQQALQTSTDPLERLRAACLARGAQGIKGLSM</sequence>
<dbReference type="Pfam" id="PF13499">
    <property type="entry name" value="EF-hand_7"/>
    <property type="match status" value="1"/>
</dbReference>
<reference evidence="5" key="1">
    <citation type="submission" date="2021-02" db="EMBL/GenBank/DDBJ databases">
        <authorList>
            <person name="Nowell W R."/>
        </authorList>
    </citation>
    <scope>NUCLEOTIDE SEQUENCE</scope>
</reference>
<dbReference type="Pfam" id="PF13202">
    <property type="entry name" value="EF-hand_5"/>
    <property type="match status" value="1"/>
</dbReference>
<dbReference type="AlphaFoldDB" id="A0A814KLT7"/>
<evidence type="ECO:0000313" key="7">
    <source>
        <dbReference type="Proteomes" id="UP000663829"/>
    </source>
</evidence>
<dbReference type="PANTHER" id="PTHR34524">
    <property type="entry name" value="CALCYPHOSIN"/>
    <property type="match status" value="1"/>
</dbReference>
<protein>
    <recommendedName>
        <fullName evidence="4">EF-hand domain-containing protein</fullName>
    </recommendedName>
</protein>
<evidence type="ECO:0000313" key="6">
    <source>
        <dbReference type="EMBL" id="CAF3820830.1"/>
    </source>
</evidence>
<keyword evidence="3" id="KW-0106">Calcium</keyword>
<dbReference type="PANTHER" id="PTHR34524:SF6">
    <property type="entry name" value="CALCYPHOSINE LIKE"/>
    <property type="match status" value="1"/>
</dbReference>
<dbReference type="InterPro" id="IPR011992">
    <property type="entry name" value="EF-hand-dom_pair"/>
</dbReference>
<dbReference type="InterPro" id="IPR018247">
    <property type="entry name" value="EF_Hand_1_Ca_BS"/>
</dbReference>
<keyword evidence="7" id="KW-1185">Reference proteome</keyword>
<evidence type="ECO:0000256" key="3">
    <source>
        <dbReference type="ARBA" id="ARBA00022837"/>
    </source>
</evidence>
<dbReference type="GO" id="GO:0005509">
    <property type="term" value="F:calcium ion binding"/>
    <property type="evidence" value="ECO:0007669"/>
    <property type="project" value="InterPro"/>
</dbReference>
<proteinExistence type="predicted"/>
<dbReference type="SMART" id="SM00054">
    <property type="entry name" value="EFh"/>
    <property type="match status" value="2"/>
</dbReference>
<organism evidence="5 7">
    <name type="scientific">Didymodactylos carnosus</name>
    <dbReference type="NCBI Taxonomy" id="1234261"/>
    <lineage>
        <taxon>Eukaryota</taxon>
        <taxon>Metazoa</taxon>
        <taxon>Spiralia</taxon>
        <taxon>Gnathifera</taxon>
        <taxon>Rotifera</taxon>
        <taxon>Eurotatoria</taxon>
        <taxon>Bdelloidea</taxon>
        <taxon>Philodinida</taxon>
        <taxon>Philodinidae</taxon>
        <taxon>Didymodactylos</taxon>
    </lineage>
</organism>
<feature type="domain" description="EF-hand" evidence="4">
    <location>
        <begin position="39"/>
        <end position="74"/>
    </location>
</feature>
<dbReference type="PROSITE" id="PS00018">
    <property type="entry name" value="EF_HAND_1"/>
    <property type="match status" value="2"/>
</dbReference>
<dbReference type="OrthoDB" id="444540at2759"/>
<dbReference type="EMBL" id="CAJOBC010004254">
    <property type="protein sequence ID" value="CAF3820830.1"/>
    <property type="molecule type" value="Genomic_DNA"/>
</dbReference>
<keyword evidence="1" id="KW-0479">Metal-binding</keyword>
<name>A0A814KLT7_9BILA</name>
<feature type="domain" description="EF-hand" evidence="4">
    <location>
        <begin position="75"/>
        <end position="110"/>
    </location>
</feature>
<evidence type="ECO:0000256" key="1">
    <source>
        <dbReference type="ARBA" id="ARBA00022723"/>
    </source>
</evidence>
<dbReference type="Gene3D" id="1.10.238.10">
    <property type="entry name" value="EF-hand"/>
    <property type="match status" value="2"/>
</dbReference>
<dbReference type="InterPro" id="IPR002048">
    <property type="entry name" value="EF_hand_dom"/>
</dbReference>
<dbReference type="CDD" id="cd00051">
    <property type="entry name" value="EFh"/>
    <property type="match status" value="1"/>
</dbReference>
<evidence type="ECO:0000313" key="5">
    <source>
        <dbReference type="EMBL" id="CAF1051334.1"/>
    </source>
</evidence>
<keyword evidence="2" id="KW-0677">Repeat</keyword>
<evidence type="ECO:0000259" key="4">
    <source>
        <dbReference type="PROSITE" id="PS50222"/>
    </source>
</evidence>